<name>A0A371GJM4_MUCPR</name>
<dbReference type="PANTHER" id="PTHR11439:SF463">
    <property type="entry name" value="REVERSE TRANSCRIPTASE TY1_COPIA-TYPE DOMAIN-CONTAINING PROTEIN"/>
    <property type="match status" value="1"/>
</dbReference>
<dbReference type="Proteomes" id="UP000257109">
    <property type="component" value="Unassembled WGS sequence"/>
</dbReference>
<organism evidence="1 2">
    <name type="scientific">Mucuna pruriens</name>
    <name type="common">Velvet bean</name>
    <name type="synonym">Dolichos pruriens</name>
    <dbReference type="NCBI Taxonomy" id="157652"/>
    <lineage>
        <taxon>Eukaryota</taxon>
        <taxon>Viridiplantae</taxon>
        <taxon>Streptophyta</taxon>
        <taxon>Embryophyta</taxon>
        <taxon>Tracheophyta</taxon>
        <taxon>Spermatophyta</taxon>
        <taxon>Magnoliopsida</taxon>
        <taxon>eudicotyledons</taxon>
        <taxon>Gunneridae</taxon>
        <taxon>Pentapetalae</taxon>
        <taxon>rosids</taxon>
        <taxon>fabids</taxon>
        <taxon>Fabales</taxon>
        <taxon>Fabaceae</taxon>
        <taxon>Papilionoideae</taxon>
        <taxon>50 kb inversion clade</taxon>
        <taxon>NPAAA clade</taxon>
        <taxon>indigoferoid/millettioid clade</taxon>
        <taxon>Phaseoleae</taxon>
        <taxon>Mucuna</taxon>
    </lineage>
</organism>
<evidence type="ECO:0000313" key="1">
    <source>
        <dbReference type="EMBL" id="RDX90533.1"/>
    </source>
</evidence>
<keyword evidence="2" id="KW-1185">Reference proteome</keyword>
<gene>
    <name evidence="1" type="primary">GIP</name>
    <name evidence="1" type="ORF">CR513_27591</name>
</gene>
<dbReference type="CDD" id="cd09272">
    <property type="entry name" value="RNase_HI_RT_Ty1"/>
    <property type="match status" value="1"/>
</dbReference>
<protein>
    <submittedName>
        <fullName evidence="1">Copia protein</fullName>
    </submittedName>
</protein>
<sequence length="237" mass="27894">YARSDTDRRLASEYCIFIFQRKYVLDLLKETGKLGCKTLGVPIEKNHRIWSEESPIIEKSQYQRFVGKLIYLSHIRLDIIYVVSVVSQFMHDPRERHLQVVERQVQEKDCCSKKKEHCPWKYVQMIDCGLKIYLRILYVFGRKSSNLEEQEAKCGTYMFCDNNSAISIVHNPVQHDRTKHFEIDRHFIKEKIDNGLIVTAHVPTGLQVTDVFTKWLHTTRFQELNGKLGIIDIHLPT</sequence>
<feature type="non-terminal residue" evidence="1">
    <location>
        <position position="1"/>
    </location>
</feature>
<dbReference type="EMBL" id="QJKJ01005377">
    <property type="protein sequence ID" value="RDX90533.1"/>
    <property type="molecule type" value="Genomic_DNA"/>
</dbReference>
<comment type="caution">
    <text evidence="1">The sequence shown here is derived from an EMBL/GenBank/DDBJ whole genome shotgun (WGS) entry which is preliminary data.</text>
</comment>
<dbReference type="PANTHER" id="PTHR11439">
    <property type="entry name" value="GAG-POL-RELATED RETROTRANSPOSON"/>
    <property type="match status" value="1"/>
</dbReference>
<feature type="non-terminal residue" evidence="1">
    <location>
        <position position="237"/>
    </location>
</feature>
<proteinExistence type="predicted"/>
<dbReference type="AlphaFoldDB" id="A0A371GJM4"/>
<accession>A0A371GJM4</accession>
<dbReference type="STRING" id="157652.A0A371GJM4"/>
<evidence type="ECO:0000313" key="2">
    <source>
        <dbReference type="Proteomes" id="UP000257109"/>
    </source>
</evidence>
<dbReference type="OrthoDB" id="414945at2759"/>
<reference evidence="1" key="1">
    <citation type="submission" date="2018-05" db="EMBL/GenBank/DDBJ databases">
        <title>Draft genome of Mucuna pruriens seed.</title>
        <authorList>
            <person name="Nnadi N.E."/>
            <person name="Vos R."/>
            <person name="Hasami M.H."/>
            <person name="Devisetty U.K."/>
            <person name="Aguiy J.C."/>
        </authorList>
    </citation>
    <scope>NUCLEOTIDE SEQUENCE [LARGE SCALE GENOMIC DNA]</scope>
    <source>
        <strain evidence="1">JCA_2017</strain>
    </source>
</reference>